<accession>W4LQN4</accession>
<dbReference type="EMBL" id="AZHX01001799">
    <property type="protein sequence ID" value="ETW99716.1"/>
    <property type="molecule type" value="Genomic_DNA"/>
</dbReference>
<protein>
    <recommendedName>
        <fullName evidence="1">NADP-dependent oxidoreductase domain-containing protein</fullName>
    </recommendedName>
</protein>
<dbReference type="SUPFAM" id="SSF51430">
    <property type="entry name" value="NAD(P)-linked oxidoreductase"/>
    <property type="match status" value="1"/>
</dbReference>
<dbReference type="HOGENOM" id="CLU_1096218_0_0_7"/>
<dbReference type="PANTHER" id="PTHR43312:SF1">
    <property type="entry name" value="NADP-DEPENDENT OXIDOREDUCTASE DOMAIN-CONTAINING PROTEIN"/>
    <property type="match status" value="1"/>
</dbReference>
<dbReference type="InterPro" id="IPR036812">
    <property type="entry name" value="NAD(P)_OxRdtase_dom_sf"/>
</dbReference>
<dbReference type="AlphaFoldDB" id="W4LQN4"/>
<organism evidence="2 3">
    <name type="scientific">Candidatus Entotheonella gemina</name>
    <dbReference type="NCBI Taxonomy" id="1429439"/>
    <lineage>
        <taxon>Bacteria</taxon>
        <taxon>Pseudomonadati</taxon>
        <taxon>Nitrospinota/Tectimicrobiota group</taxon>
        <taxon>Candidatus Tectimicrobiota</taxon>
        <taxon>Candidatus Entotheonellia</taxon>
        <taxon>Candidatus Entotheonellales</taxon>
        <taxon>Candidatus Entotheonellaceae</taxon>
        <taxon>Candidatus Entotheonella</taxon>
    </lineage>
</organism>
<sequence length="253" mass="28573">GQAIQGRDRGRIVISTKKSTRRKKVTPKTIEENLHNSLRCLRTDYIDVYSLHGVVPQDYNYLVTDVYATLRKAREQGKIRFVGITEMFNEDMTHLTLRRGLEDDLWDVVMVGFNILNQTAREAVLQKAMQNNVGVQVMFALRKALSQPEHLKDFVAHLIRKGEIDPVDVDLKNPLGFLDASTVSLPDAAYRFCRDEPGVHVVLSGTGNPEHLAANLTSFDRPPLPEADVQRLVHIFRNVVSTTGQSMIEEPRA</sequence>
<dbReference type="InterPro" id="IPR023210">
    <property type="entry name" value="NADP_OxRdtase_dom"/>
</dbReference>
<keyword evidence="3" id="KW-1185">Reference proteome</keyword>
<dbReference type="Pfam" id="PF00248">
    <property type="entry name" value="Aldo_ket_red"/>
    <property type="match status" value="1"/>
</dbReference>
<evidence type="ECO:0000313" key="2">
    <source>
        <dbReference type="EMBL" id="ETW99716.1"/>
    </source>
</evidence>
<gene>
    <name evidence="2" type="ORF">ETSY2_40340</name>
</gene>
<dbReference type="PANTHER" id="PTHR43312">
    <property type="entry name" value="D-THREO-ALDOSE 1-DEHYDROGENASE"/>
    <property type="match status" value="1"/>
</dbReference>
<evidence type="ECO:0000313" key="3">
    <source>
        <dbReference type="Proteomes" id="UP000019140"/>
    </source>
</evidence>
<proteinExistence type="predicted"/>
<feature type="non-terminal residue" evidence="2">
    <location>
        <position position="1"/>
    </location>
</feature>
<dbReference type="Gene3D" id="3.20.20.100">
    <property type="entry name" value="NADP-dependent oxidoreductase domain"/>
    <property type="match status" value="1"/>
</dbReference>
<feature type="domain" description="NADP-dependent oxidoreductase" evidence="1">
    <location>
        <begin position="1"/>
        <end position="233"/>
    </location>
</feature>
<name>W4LQN4_9BACT</name>
<dbReference type="Proteomes" id="UP000019140">
    <property type="component" value="Unassembled WGS sequence"/>
</dbReference>
<reference evidence="2 3" key="1">
    <citation type="journal article" date="2014" name="Nature">
        <title>An environmental bacterial taxon with a large and distinct metabolic repertoire.</title>
        <authorList>
            <person name="Wilson M.C."/>
            <person name="Mori T."/>
            <person name="Ruckert C."/>
            <person name="Uria A.R."/>
            <person name="Helf M.J."/>
            <person name="Takada K."/>
            <person name="Gernert C."/>
            <person name="Steffens U.A."/>
            <person name="Heycke N."/>
            <person name="Schmitt S."/>
            <person name="Rinke C."/>
            <person name="Helfrich E.J."/>
            <person name="Brachmann A.O."/>
            <person name="Gurgui C."/>
            <person name="Wakimoto T."/>
            <person name="Kracht M."/>
            <person name="Crusemann M."/>
            <person name="Hentschel U."/>
            <person name="Abe I."/>
            <person name="Matsunaga S."/>
            <person name="Kalinowski J."/>
            <person name="Takeyama H."/>
            <person name="Piel J."/>
        </authorList>
    </citation>
    <scope>NUCLEOTIDE SEQUENCE [LARGE SCALE GENOMIC DNA]</scope>
    <source>
        <strain evidence="3">TSY2</strain>
    </source>
</reference>
<comment type="caution">
    <text evidence="2">The sequence shown here is derived from an EMBL/GenBank/DDBJ whole genome shotgun (WGS) entry which is preliminary data.</text>
</comment>
<dbReference type="InterPro" id="IPR053135">
    <property type="entry name" value="AKR2_Oxidoreductase"/>
</dbReference>
<evidence type="ECO:0000259" key="1">
    <source>
        <dbReference type="Pfam" id="PF00248"/>
    </source>
</evidence>